<accession>A0A4V5ZP99</accession>
<dbReference type="InterPro" id="IPR007171">
    <property type="entry name" value="DUF371"/>
</dbReference>
<dbReference type="PANTHER" id="PTHR40696:SF1">
    <property type="entry name" value="DUF371 DOMAIN-CONTAINING PROTEIN"/>
    <property type="match status" value="1"/>
</dbReference>
<protein>
    <submittedName>
        <fullName evidence="1">DUF371 domain-containing protein</fullName>
    </submittedName>
</protein>
<evidence type="ECO:0000313" key="2">
    <source>
        <dbReference type="Proteomes" id="UP000308037"/>
    </source>
</evidence>
<dbReference type="RefSeq" id="WP_137275543.1">
    <property type="nucleotide sequence ID" value="NZ_QKNX01000001.1"/>
</dbReference>
<dbReference type="Pfam" id="PF04027">
    <property type="entry name" value="DUF371"/>
    <property type="match status" value="1"/>
</dbReference>
<keyword evidence="2" id="KW-1185">Reference proteome</keyword>
<organism evidence="1 2">
    <name type="scientific">Natronomonas salsuginis</name>
    <dbReference type="NCBI Taxonomy" id="2217661"/>
    <lineage>
        <taxon>Archaea</taxon>
        <taxon>Methanobacteriati</taxon>
        <taxon>Methanobacteriota</taxon>
        <taxon>Stenosarchaea group</taxon>
        <taxon>Halobacteria</taxon>
        <taxon>Halobacteriales</taxon>
        <taxon>Natronomonadaceae</taxon>
        <taxon>Natronomonas</taxon>
    </lineage>
</organism>
<dbReference type="EMBL" id="QKNX01000001">
    <property type="protein sequence ID" value="TKR28243.1"/>
    <property type="molecule type" value="Genomic_DNA"/>
</dbReference>
<sequence>MEQRIRALGHEHVSAEHTSTFELTSDDWLTPAGDCILGIGADTTPVAFDDAFVAACRSHEAAITATLCAGEFEQTIEGHGHPDLRFENDRSMVVRTSEYVDDRTVMVGADTAAAEIDRDLVTELEAGAELECVLRVDVE</sequence>
<dbReference type="Proteomes" id="UP000308037">
    <property type="component" value="Unassembled WGS sequence"/>
</dbReference>
<gene>
    <name evidence="1" type="ORF">DM868_04005</name>
</gene>
<dbReference type="AlphaFoldDB" id="A0A4V5ZP99"/>
<reference evidence="1 2" key="1">
    <citation type="submission" date="2019-04" db="EMBL/GenBank/DDBJ databases">
        <title>Natronomonas sp. F20-122 a newhaloarchaeon isolated from a saline saltern of Isla Bacuta, Huelva, Spain.</title>
        <authorList>
            <person name="Duran-Viseras A."/>
            <person name="Sanchez-Porro C."/>
            <person name="Ventosa A."/>
        </authorList>
    </citation>
    <scope>NUCLEOTIDE SEQUENCE [LARGE SCALE GENOMIC DNA]</scope>
    <source>
        <strain evidence="1 2">F20-122</strain>
    </source>
</reference>
<evidence type="ECO:0000313" key="1">
    <source>
        <dbReference type="EMBL" id="TKR28243.1"/>
    </source>
</evidence>
<name>A0A4V5ZP99_9EURY</name>
<dbReference type="InterPro" id="IPR023131">
    <property type="entry name" value="Mth639-like_dom_sf"/>
</dbReference>
<proteinExistence type="predicted"/>
<dbReference type="PANTHER" id="PTHR40696">
    <property type="entry name" value="DUF371 FAMILY PROTEIN"/>
    <property type="match status" value="1"/>
</dbReference>
<dbReference type="Gene3D" id="2.60.120.630">
    <property type="entry name" value="mth639 domain like"/>
    <property type="match status" value="1"/>
</dbReference>
<comment type="caution">
    <text evidence="1">The sequence shown here is derived from an EMBL/GenBank/DDBJ whole genome shotgun (WGS) entry which is preliminary data.</text>
</comment>
<dbReference type="OrthoDB" id="9265at2157"/>